<accession>A0AAV4N1D0</accession>
<name>A0AAV4N1D0_9ARAC</name>
<dbReference type="EMBL" id="BPLQ01001058">
    <property type="protein sequence ID" value="GIX77916.1"/>
    <property type="molecule type" value="Genomic_DNA"/>
</dbReference>
<dbReference type="Proteomes" id="UP001054837">
    <property type="component" value="Unassembled WGS sequence"/>
</dbReference>
<comment type="caution">
    <text evidence="1">The sequence shown here is derived from an EMBL/GenBank/DDBJ whole genome shotgun (WGS) entry which is preliminary data.</text>
</comment>
<evidence type="ECO:0000313" key="2">
    <source>
        <dbReference type="Proteomes" id="UP001054837"/>
    </source>
</evidence>
<gene>
    <name evidence="1" type="ORF">CDAR_373351</name>
</gene>
<sequence>MNTGVLVDVAAVIRVQDYSKTRESVFPTLLMEFLVMRQQSLGCRNYAKVSVVPERKAEIEMELGNHDNRFKRTFRQKYNFLFKKVTGVPEKE</sequence>
<proteinExistence type="predicted"/>
<reference evidence="1 2" key="1">
    <citation type="submission" date="2021-06" db="EMBL/GenBank/DDBJ databases">
        <title>Caerostris darwini draft genome.</title>
        <authorList>
            <person name="Kono N."/>
            <person name="Arakawa K."/>
        </authorList>
    </citation>
    <scope>NUCLEOTIDE SEQUENCE [LARGE SCALE GENOMIC DNA]</scope>
</reference>
<keyword evidence="2" id="KW-1185">Reference proteome</keyword>
<protein>
    <submittedName>
        <fullName evidence="1">Uncharacterized protein</fullName>
    </submittedName>
</protein>
<evidence type="ECO:0000313" key="1">
    <source>
        <dbReference type="EMBL" id="GIX77916.1"/>
    </source>
</evidence>
<dbReference type="AlphaFoldDB" id="A0AAV4N1D0"/>
<organism evidence="1 2">
    <name type="scientific">Caerostris darwini</name>
    <dbReference type="NCBI Taxonomy" id="1538125"/>
    <lineage>
        <taxon>Eukaryota</taxon>
        <taxon>Metazoa</taxon>
        <taxon>Ecdysozoa</taxon>
        <taxon>Arthropoda</taxon>
        <taxon>Chelicerata</taxon>
        <taxon>Arachnida</taxon>
        <taxon>Araneae</taxon>
        <taxon>Araneomorphae</taxon>
        <taxon>Entelegynae</taxon>
        <taxon>Araneoidea</taxon>
        <taxon>Araneidae</taxon>
        <taxon>Caerostris</taxon>
    </lineage>
</organism>